<gene>
    <name evidence="1" type="ORF">BDZ94DRAFT_1266539</name>
</gene>
<dbReference type="EMBL" id="MU150302">
    <property type="protein sequence ID" value="KAF9460215.1"/>
    <property type="molecule type" value="Genomic_DNA"/>
</dbReference>
<protein>
    <recommendedName>
        <fullName evidence="3">F-box domain-containing protein</fullName>
    </recommendedName>
</protein>
<name>A0A9P5Y0P6_9AGAR</name>
<comment type="caution">
    <text evidence="1">The sequence shown here is derived from an EMBL/GenBank/DDBJ whole genome shotgun (WGS) entry which is preliminary data.</text>
</comment>
<dbReference type="OrthoDB" id="2940017at2759"/>
<accession>A0A9P5Y0P6</accession>
<dbReference type="Proteomes" id="UP000807353">
    <property type="component" value="Unassembled WGS sequence"/>
</dbReference>
<organism evidence="1 2">
    <name type="scientific">Collybia nuda</name>
    <dbReference type="NCBI Taxonomy" id="64659"/>
    <lineage>
        <taxon>Eukaryota</taxon>
        <taxon>Fungi</taxon>
        <taxon>Dikarya</taxon>
        <taxon>Basidiomycota</taxon>
        <taxon>Agaricomycotina</taxon>
        <taxon>Agaricomycetes</taxon>
        <taxon>Agaricomycetidae</taxon>
        <taxon>Agaricales</taxon>
        <taxon>Tricholomatineae</taxon>
        <taxon>Clitocybaceae</taxon>
        <taxon>Collybia</taxon>
    </lineage>
</organism>
<evidence type="ECO:0000313" key="1">
    <source>
        <dbReference type="EMBL" id="KAF9460215.1"/>
    </source>
</evidence>
<evidence type="ECO:0008006" key="3">
    <source>
        <dbReference type="Google" id="ProtNLM"/>
    </source>
</evidence>
<proteinExistence type="predicted"/>
<keyword evidence="2" id="KW-1185">Reference proteome</keyword>
<sequence length="517" mass="57810">MPYTSPTINLSNKYTHDTYLPSNQSPRILPPIIHQINRALPALLPTEILSKIFTYYNFPASSVVYVPPLRKLYPWALGHICHQWREALWKSADIWDTIHIVGPGVWDRQKHEKLIYTILDDILTHTTFTISLSIQWSSCSPLAISRLIKLSSRRFRGLTVDSSSHLSLHTLLDLQPGSLPHLAELTLLKFGSDTQHSTFLPATNHLRPDMPSLRTLIVDGNVSIASHLLYFPLSRLTHLELLGHTVSQNIVHYILQQCSFIATGKFSISEEVGRASIFRTTGVIKSPVKCIVLSPVFALDWNVFLAPLFLPLLTAFSISDWSYSLAGLGPTFPPAIASLITRSKCSLRSFSMSYDVGRPPGIGQPHPDIIILLQVIPDLEVFVSGFVAGPDVVHTVHRALTKLKRSSWRVEPEGLCVLLDLLDDHISRKSSKPFPQNVNITCCDGYEFPSIRLRYINGFMKYRKAGVDITVLNVENNDIRLVDEQEKENDISDTGSVWAAGLGDGIITERSCCCCVQ</sequence>
<evidence type="ECO:0000313" key="2">
    <source>
        <dbReference type="Proteomes" id="UP000807353"/>
    </source>
</evidence>
<reference evidence="1" key="1">
    <citation type="submission" date="2020-11" db="EMBL/GenBank/DDBJ databases">
        <authorList>
            <consortium name="DOE Joint Genome Institute"/>
            <person name="Ahrendt S."/>
            <person name="Riley R."/>
            <person name="Andreopoulos W."/>
            <person name="Labutti K."/>
            <person name="Pangilinan J."/>
            <person name="Ruiz-Duenas F.J."/>
            <person name="Barrasa J.M."/>
            <person name="Sanchez-Garcia M."/>
            <person name="Camarero S."/>
            <person name="Miyauchi S."/>
            <person name="Serrano A."/>
            <person name="Linde D."/>
            <person name="Babiker R."/>
            <person name="Drula E."/>
            <person name="Ayuso-Fernandez I."/>
            <person name="Pacheco R."/>
            <person name="Padilla G."/>
            <person name="Ferreira P."/>
            <person name="Barriuso J."/>
            <person name="Kellner H."/>
            <person name="Castanera R."/>
            <person name="Alfaro M."/>
            <person name="Ramirez L."/>
            <person name="Pisabarro A.G."/>
            <person name="Kuo A."/>
            <person name="Tritt A."/>
            <person name="Lipzen A."/>
            <person name="He G."/>
            <person name="Yan M."/>
            <person name="Ng V."/>
            <person name="Cullen D."/>
            <person name="Martin F."/>
            <person name="Rosso M.-N."/>
            <person name="Henrissat B."/>
            <person name="Hibbett D."/>
            <person name="Martinez A.T."/>
            <person name="Grigoriev I.V."/>
        </authorList>
    </citation>
    <scope>NUCLEOTIDE SEQUENCE</scope>
    <source>
        <strain evidence="1">CBS 247.69</strain>
    </source>
</reference>
<dbReference type="AlphaFoldDB" id="A0A9P5Y0P6"/>